<sequence>MDYKNLTKKIYGTHDGYRDVSKLMYCLEDMYEAFRNIRSFLKENYKDDFKETFILLKNHYKTLKYIKKYIQSKKRYNVGTLTSDTESEYYDNDTSASSETSYEDSTNTLKKAIKTMDKFLRRKQTFIVYTSPETKEDFQILYNLIQEQRDFCYKYAIQNHLTL</sequence>
<dbReference type="AlphaFoldDB" id="A0A0N4Z0Z6"/>
<organism evidence="1 2">
    <name type="scientific">Parastrongyloides trichosuri</name>
    <name type="common">Possum-specific nematode worm</name>
    <dbReference type="NCBI Taxonomy" id="131310"/>
    <lineage>
        <taxon>Eukaryota</taxon>
        <taxon>Metazoa</taxon>
        <taxon>Ecdysozoa</taxon>
        <taxon>Nematoda</taxon>
        <taxon>Chromadorea</taxon>
        <taxon>Rhabditida</taxon>
        <taxon>Tylenchina</taxon>
        <taxon>Panagrolaimomorpha</taxon>
        <taxon>Strongyloidoidea</taxon>
        <taxon>Strongyloididae</taxon>
        <taxon>Parastrongyloides</taxon>
    </lineage>
</organism>
<name>A0A0N4Z0Z6_PARTI</name>
<dbReference type="WBParaSite" id="PTRK_0000037400.1">
    <property type="protein sequence ID" value="PTRK_0000037400.1"/>
    <property type="gene ID" value="PTRK_0000037400"/>
</dbReference>
<keyword evidence="1" id="KW-1185">Reference proteome</keyword>
<protein>
    <submittedName>
        <fullName evidence="2">PIR Superfamily Protein</fullName>
    </submittedName>
</protein>
<evidence type="ECO:0000313" key="1">
    <source>
        <dbReference type="Proteomes" id="UP000038045"/>
    </source>
</evidence>
<dbReference type="Proteomes" id="UP000038045">
    <property type="component" value="Unplaced"/>
</dbReference>
<accession>A0A0N4Z0Z6</accession>
<reference evidence="2" key="1">
    <citation type="submission" date="2017-02" db="UniProtKB">
        <authorList>
            <consortium name="WormBaseParasite"/>
        </authorList>
    </citation>
    <scope>IDENTIFICATION</scope>
</reference>
<proteinExistence type="predicted"/>
<evidence type="ECO:0000313" key="2">
    <source>
        <dbReference type="WBParaSite" id="PTRK_0000037400.1"/>
    </source>
</evidence>